<dbReference type="PANTHER" id="PTHR35936:SF17">
    <property type="entry name" value="ARGININE-BINDING EXTRACELLULAR PROTEIN ARTP"/>
    <property type="match status" value="1"/>
</dbReference>
<feature type="domain" description="Solute-binding protein family 3/N-terminal" evidence="3">
    <location>
        <begin position="34"/>
        <end position="256"/>
    </location>
</feature>
<dbReference type="SUPFAM" id="SSF53850">
    <property type="entry name" value="Periplasmic binding protein-like II"/>
    <property type="match status" value="1"/>
</dbReference>
<evidence type="ECO:0000256" key="1">
    <source>
        <dbReference type="ARBA" id="ARBA00022729"/>
    </source>
</evidence>
<dbReference type="EMBL" id="PDKM01000008">
    <property type="protein sequence ID" value="RXK09061.1"/>
    <property type="molecule type" value="Genomic_DNA"/>
</dbReference>
<accession>A0AAX2A6A0</accession>
<dbReference type="Proteomes" id="UP000253850">
    <property type="component" value="Chromosome"/>
</dbReference>
<dbReference type="AlphaFoldDB" id="A0AAX2A6A0"/>
<feature type="domain" description="Ionotropic glutamate receptor C-terminal" evidence="4">
    <location>
        <begin position="34"/>
        <end position="255"/>
    </location>
</feature>
<keyword evidence="1 2" id="KW-0732">Signal</keyword>
<feature type="signal peptide" evidence="2">
    <location>
        <begin position="1"/>
        <end position="23"/>
    </location>
</feature>
<keyword evidence="8" id="KW-1185">Reference proteome</keyword>
<feature type="chain" id="PRO_5044718415" evidence="2">
    <location>
        <begin position="24"/>
        <end position="269"/>
    </location>
</feature>
<dbReference type="InterPro" id="IPR001320">
    <property type="entry name" value="Iontro_rcpt_C"/>
</dbReference>
<dbReference type="SMART" id="SM00062">
    <property type="entry name" value="PBPb"/>
    <property type="match status" value="1"/>
</dbReference>
<protein>
    <submittedName>
        <fullName evidence="6">Amino acid ABC transporter substrate-binding protein</fullName>
    </submittedName>
    <submittedName>
        <fullName evidence="5">Amino acid ABC transporter, periplasmic amino acid-binding protein</fullName>
    </submittedName>
</protein>
<evidence type="ECO:0000259" key="4">
    <source>
        <dbReference type="SMART" id="SM00079"/>
    </source>
</evidence>
<reference evidence="6 8" key="1">
    <citation type="submission" date="2017-10" db="EMBL/GenBank/DDBJ databases">
        <title>Genomics of the genus Arcobacter.</title>
        <authorList>
            <person name="Perez-Cataluna A."/>
            <person name="Figueras M.J."/>
        </authorList>
    </citation>
    <scope>NUCLEOTIDE SEQUENCE [LARGE SCALE GENOMIC DNA]</scope>
    <source>
        <strain evidence="6 8">CECT 7835</strain>
    </source>
</reference>
<evidence type="ECO:0000313" key="8">
    <source>
        <dbReference type="Proteomes" id="UP000289193"/>
    </source>
</evidence>
<evidence type="ECO:0000313" key="7">
    <source>
        <dbReference type="Proteomes" id="UP000253850"/>
    </source>
</evidence>
<dbReference type="PROSITE" id="PS51257">
    <property type="entry name" value="PROKAR_LIPOPROTEIN"/>
    <property type="match status" value="1"/>
</dbReference>
<gene>
    <name evidence="5" type="ORF">ABIV_1825</name>
    <name evidence="6" type="ORF">CRV05_12340</name>
</gene>
<proteinExistence type="predicted"/>
<dbReference type="GO" id="GO:0015276">
    <property type="term" value="F:ligand-gated monoatomic ion channel activity"/>
    <property type="evidence" value="ECO:0007669"/>
    <property type="project" value="InterPro"/>
</dbReference>
<evidence type="ECO:0000313" key="6">
    <source>
        <dbReference type="EMBL" id="RXK09061.1"/>
    </source>
</evidence>
<evidence type="ECO:0000256" key="2">
    <source>
        <dbReference type="SAM" id="SignalP"/>
    </source>
</evidence>
<dbReference type="EMBL" id="CP031217">
    <property type="protein sequence ID" value="AXH12815.1"/>
    <property type="molecule type" value="Genomic_DNA"/>
</dbReference>
<dbReference type="PANTHER" id="PTHR35936">
    <property type="entry name" value="MEMBRANE-BOUND LYTIC MUREIN TRANSGLYCOSYLASE F"/>
    <property type="match status" value="1"/>
</dbReference>
<dbReference type="GO" id="GO:0016020">
    <property type="term" value="C:membrane"/>
    <property type="evidence" value="ECO:0007669"/>
    <property type="project" value="InterPro"/>
</dbReference>
<organism evidence="6 8">
    <name type="scientific">Halarcobacter bivalviorum</name>
    <dbReference type="NCBI Taxonomy" id="663364"/>
    <lineage>
        <taxon>Bacteria</taxon>
        <taxon>Pseudomonadati</taxon>
        <taxon>Campylobacterota</taxon>
        <taxon>Epsilonproteobacteria</taxon>
        <taxon>Campylobacterales</taxon>
        <taxon>Arcobacteraceae</taxon>
        <taxon>Halarcobacter</taxon>
    </lineage>
</organism>
<dbReference type="SMART" id="SM00079">
    <property type="entry name" value="PBPe"/>
    <property type="match status" value="1"/>
</dbReference>
<dbReference type="Pfam" id="PF00497">
    <property type="entry name" value="SBP_bac_3"/>
    <property type="match status" value="1"/>
</dbReference>
<dbReference type="KEGG" id="hbv:ABIV_1825"/>
<dbReference type="Proteomes" id="UP000289193">
    <property type="component" value="Unassembled WGS sequence"/>
</dbReference>
<evidence type="ECO:0000313" key="5">
    <source>
        <dbReference type="EMBL" id="AXH12815.1"/>
    </source>
</evidence>
<reference evidence="5 7" key="2">
    <citation type="submission" date="2018-07" db="EMBL/GenBank/DDBJ databases">
        <title>Complete genome of the Arcobacter bivalviorum type strain LMG 26154.</title>
        <authorList>
            <person name="Miller W.G."/>
            <person name="Yee E."/>
            <person name="Bono J.L."/>
        </authorList>
    </citation>
    <scope>NUCLEOTIDE SEQUENCE [LARGE SCALE GENOMIC DNA]</scope>
    <source>
        <strain evidence="5 7">LMG 26154</strain>
    </source>
</reference>
<dbReference type="CDD" id="cd13629">
    <property type="entry name" value="PBP2_Dsm1740"/>
    <property type="match status" value="1"/>
</dbReference>
<name>A0AAX2A6A0_9BACT</name>
<evidence type="ECO:0000259" key="3">
    <source>
        <dbReference type="SMART" id="SM00062"/>
    </source>
</evidence>
<sequence length="269" mass="30102">MLKKLLLTLIVPFLMVFISGCNENSSQTKEEKKVLKVGMELAYPPFEMSEKDGTPSGVSVDFAKALGKKLGREVIIENIAWDGLIPSLKTGKIDLIISSMTITQERKKSIDFSIPYAQSSLAILANKNSEIKTIEDLNQEGKKVAVKKGSTGHLYAKDNLPKADVLVFDKESACVLEVVQGKADGFLYDQLTIYKNYSQHKDTTVALLQPFQKDFEYWGVALRKDEPLKKEVDAFIKEAKEDGTFDSFANKYLTDAKKTFDELGIAFFF</sequence>
<dbReference type="Gene3D" id="3.40.190.10">
    <property type="entry name" value="Periplasmic binding protein-like II"/>
    <property type="match status" value="2"/>
</dbReference>
<dbReference type="InterPro" id="IPR001638">
    <property type="entry name" value="Solute-binding_3/MltF_N"/>
</dbReference>